<name>A0A8J2L9R1_9HEXA</name>
<evidence type="ECO:0000313" key="2">
    <source>
        <dbReference type="Proteomes" id="UP000708208"/>
    </source>
</evidence>
<reference evidence="1" key="1">
    <citation type="submission" date="2021-06" db="EMBL/GenBank/DDBJ databases">
        <authorList>
            <person name="Hodson N. C."/>
            <person name="Mongue J. A."/>
            <person name="Jaron S. K."/>
        </authorList>
    </citation>
    <scope>NUCLEOTIDE SEQUENCE</scope>
</reference>
<dbReference type="EMBL" id="CAJVCH010555304">
    <property type="protein sequence ID" value="CAG7830320.1"/>
    <property type="molecule type" value="Genomic_DNA"/>
</dbReference>
<comment type="caution">
    <text evidence="1">The sequence shown here is derived from an EMBL/GenBank/DDBJ whole genome shotgun (WGS) entry which is preliminary data.</text>
</comment>
<dbReference type="Proteomes" id="UP000708208">
    <property type="component" value="Unassembled WGS sequence"/>
</dbReference>
<accession>A0A8J2L9R1</accession>
<proteinExistence type="predicted"/>
<protein>
    <submittedName>
        <fullName evidence="1">Uncharacterized protein</fullName>
    </submittedName>
</protein>
<dbReference type="AlphaFoldDB" id="A0A8J2L9R1"/>
<feature type="non-terminal residue" evidence="1">
    <location>
        <position position="1"/>
    </location>
</feature>
<gene>
    <name evidence="1" type="ORF">AFUS01_LOCUS40131</name>
</gene>
<sequence length="36" mass="4017">NSVVTGRAIIRSIDCSVCTIFHQNQWITELINTSVP</sequence>
<keyword evidence="2" id="KW-1185">Reference proteome</keyword>
<organism evidence="1 2">
    <name type="scientific">Allacma fusca</name>
    <dbReference type="NCBI Taxonomy" id="39272"/>
    <lineage>
        <taxon>Eukaryota</taxon>
        <taxon>Metazoa</taxon>
        <taxon>Ecdysozoa</taxon>
        <taxon>Arthropoda</taxon>
        <taxon>Hexapoda</taxon>
        <taxon>Collembola</taxon>
        <taxon>Symphypleona</taxon>
        <taxon>Sminthuridae</taxon>
        <taxon>Allacma</taxon>
    </lineage>
</organism>
<evidence type="ECO:0000313" key="1">
    <source>
        <dbReference type="EMBL" id="CAG7830320.1"/>
    </source>
</evidence>